<accession>A0AC60PUW6</accession>
<gene>
    <name evidence="1" type="ORF">HPB47_027819</name>
</gene>
<protein>
    <submittedName>
        <fullName evidence="1">Uncharacterized protein</fullName>
    </submittedName>
</protein>
<organism evidence="1 2">
    <name type="scientific">Ixodes persulcatus</name>
    <name type="common">Taiga tick</name>
    <dbReference type="NCBI Taxonomy" id="34615"/>
    <lineage>
        <taxon>Eukaryota</taxon>
        <taxon>Metazoa</taxon>
        <taxon>Ecdysozoa</taxon>
        <taxon>Arthropoda</taxon>
        <taxon>Chelicerata</taxon>
        <taxon>Arachnida</taxon>
        <taxon>Acari</taxon>
        <taxon>Parasitiformes</taxon>
        <taxon>Ixodida</taxon>
        <taxon>Ixodoidea</taxon>
        <taxon>Ixodidae</taxon>
        <taxon>Ixodinae</taxon>
        <taxon>Ixodes</taxon>
    </lineage>
</organism>
<dbReference type="Proteomes" id="UP000805193">
    <property type="component" value="Unassembled WGS sequence"/>
</dbReference>
<reference evidence="1 2" key="1">
    <citation type="journal article" date="2020" name="Cell">
        <title>Large-Scale Comparative Analyses of Tick Genomes Elucidate Their Genetic Diversity and Vector Capacities.</title>
        <authorList>
            <consortium name="Tick Genome and Microbiome Consortium (TIGMIC)"/>
            <person name="Jia N."/>
            <person name="Wang J."/>
            <person name="Shi W."/>
            <person name="Du L."/>
            <person name="Sun Y."/>
            <person name="Zhan W."/>
            <person name="Jiang J.F."/>
            <person name="Wang Q."/>
            <person name="Zhang B."/>
            <person name="Ji P."/>
            <person name="Bell-Sakyi L."/>
            <person name="Cui X.M."/>
            <person name="Yuan T.T."/>
            <person name="Jiang B.G."/>
            <person name="Yang W.F."/>
            <person name="Lam T.T."/>
            <person name="Chang Q.C."/>
            <person name="Ding S.J."/>
            <person name="Wang X.J."/>
            <person name="Zhu J.G."/>
            <person name="Ruan X.D."/>
            <person name="Zhao L."/>
            <person name="Wei J.T."/>
            <person name="Ye R.Z."/>
            <person name="Que T.C."/>
            <person name="Du C.H."/>
            <person name="Zhou Y.H."/>
            <person name="Cheng J.X."/>
            <person name="Dai P.F."/>
            <person name="Guo W.B."/>
            <person name="Han X.H."/>
            <person name="Huang E.J."/>
            <person name="Li L.F."/>
            <person name="Wei W."/>
            <person name="Gao Y.C."/>
            <person name="Liu J.Z."/>
            <person name="Shao H.Z."/>
            <person name="Wang X."/>
            <person name="Wang C.C."/>
            <person name="Yang T.C."/>
            <person name="Huo Q.B."/>
            <person name="Li W."/>
            <person name="Chen H.Y."/>
            <person name="Chen S.E."/>
            <person name="Zhou L.G."/>
            <person name="Ni X.B."/>
            <person name="Tian J.H."/>
            <person name="Sheng Y."/>
            <person name="Liu T."/>
            <person name="Pan Y.S."/>
            <person name="Xia L.Y."/>
            <person name="Li J."/>
            <person name="Zhao F."/>
            <person name="Cao W.C."/>
        </authorList>
    </citation>
    <scope>NUCLEOTIDE SEQUENCE [LARGE SCALE GENOMIC DNA]</scope>
    <source>
        <strain evidence="1">Iper-2018</strain>
    </source>
</reference>
<name>A0AC60PUW6_IXOPE</name>
<evidence type="ECO:0000313" key="1">
    <source>
        <dbReference type="EMBL" id="KAG0424976.1"/>
    </source>
</evidence>
<sequence length="275" mass="30638">MAAAAIPAARTVLSAPIPEGKQIVVEVVHLIADATGISVSSVYEIKRGFKRANGAVKTFSKKRPNSADKKMKISSHDAYTLTAPNSVIVIENAPYHSRKAVAIPRMTTKNGEIQQWLCSKSLNWTATMKKKDLSLVATVKDHYKNYKVDVIATDAGHTVLRLPLYHFDLNPMELVWARLKLEVASQNASFKPNDAERLLRAAVDNVTTVHWHDWVEHVKIMEAKFRKCDVPESNLEPVISPLDASDTEKESGDDDEAGDEDEGEEIFDVHPLEWN</sequence>
<dbReference type="EMBL" id="JABSTQ010009911">
    <property type="protein sequence ID" value="KAG0424976.1"/>
    <property type="molecule type" value="Genomic_DNA"/>
</dbReference>
<proteinExistence type="predicted"/>
<evidence type="ECO:0000313" key="2">
    <source>
        <dbReference type="Proteomes" id="UP000805193"/>
    </source>
</evidence>
<keyword evidence="2" id="KW-1185">Reference proteome</keyword>
<comment type="caution">
    <text evidence="1">The sequence shown here is derived from an EMBL/GenBank/DDBJ whole genome shotgun (WGS) entry which is preliminary data.</text>
</comment>